<feature type="transmembrane region" description="Helical" evidence="8">
    <location>
        <begin position="84"/>
        <end position="105"/>
    </location>
</feature>
<feature type="transmembrane region" description="Helical" evidence="8">
    <location>
        <begin position="117"/>
        <end position="137"/>
    </location>
</feature>
<feature type="domain" description="Peptidase S54 rhomboid" evidence="9">
    <location>
        <begin position="80"/>
        <end position="235"/>
    </location>
</feature>
<feature type="transmembrane region" description="Helical" evidence="8">
    <location>
        <begin position="24"/>
        <end position="43"/>
    </location>
</feature>
<evidence type="ECO:0000256" key="2">
    <source>
        <dbReference type="ARBA" id="ARBA00009045"/>
    </source>
</evidence>
<name>A0A1X7GGU3_9HYPH</name>
<feature type="transmembrane region" description="Helical" evidence="8">
    <location>
        <begin position="192"/>
        <end position="214"/>
    </location>
</feature>
<dbReference type="InterPro" id="IPR035952">
    <property type="entry name" value="Rhomboid-like_sf"/>
</dbReference>
<dbReference type="OrthoDB" id="9797190at2"/>
<keyword evidence="11" id="KW-1185">Reference proteome</keyword>
<keyword evidence="5 8" id="KW-1133">Transmembrane helix</keyword>
<evidence type="ECO:0000259" key="9">
    <source>
        <dbReference type="Pfam" id="PF01694"/>
    </source>
</evidence>
<keyword evidence="3 8" id="KW-0812">Transmembrane</keyword>
<dbReference type="EMBL" id="FXAF01000011">
    <property type="protein sequence ID" value="SMF69606.1"/>
    <property type="molecule type" value="Genomic_DNA"/>
</dbReference>
<accession>A0A1X7GGU3</accession>
<dbReference type="GO" id="GO:0004252">
    <property type="term" value="F:serine-type endopeptidase activity"/>
    <property type="evidence" value="ECO:0007669"/>
    <property type="project" value="InterPro"/>
</dbReference>
<evidence type="ECO:0000256" key="1">
    <source>
        <dbReference type="ARBA" id="ARBA00004141"/>
    </source>
</evidence>
<comment type="similarity">
    <text evidence="2">Belongs to the peptidase S54 family.</text>
</comment>
<reference evidence="11" key="1">
    <citation type="submission" date="2017-04" db="EMBL/GenBank/DDBJ databases">
        <authorList>
            <person name="Varghese N."/>
            <person name="Submissions S."/>
        </authorList>
    </citation>
    <scope>NUCLEOTIDE SEQUENCE [LARGE SCALE GENOMIC DNA]</scope>
    <source>
        <strain evidence="11">B4P</strain>
    </source>
</reference>
<dbReference type="InterPro" id="IPR022764">
    <property type="entry name" value="Peptidase_S54_rhomboid_dom"/>
</dbReference>
<keyword evidence="4" id="KW-0378">Hydrolase</keyword>
<evidence type="ECO:0000256" key="7">
    <source>
        <dbReference type="SAM" id="MobiDB-lite"/>
    </source>
</evidence>
<dbReference type="Gene3D" id="1.20.1540.10">
    <property type="entry name" value="Rhomboid-like"/>
    <property type="match status" value="1"/>
</dbReference>
<keyword evidence="10" id="KW-0645">Protease</keyword>
<dbReference type="PANTHER" id="PTHR43731">
    <property type="entry name" value="RHOMBOID PROTEASE"/>
    <property type="match status" value="1"/>
</dbReference>
<keyword evidence="6 8" id="KW-0472">Membrane</keyword>
<dbReference type="AlphaFoldDB" id="A0A1X7GGU3"/>
<comment type="subcellular location">
    <subcellularLocation>
        <location evidence="1">Membrane</location>
        <topology evidence="1">Multi-pass membrane protein</topology>
    </subcellularLocation>
</comment>
<dbReference type="InterPro" id="IPR050925">
    <property type="entry name" value="Rhomboid_protease_S54"/>
</dbReference>
<dbReference type="Pfam" id="PF01694">
    <property type="entry name" value="Rhomboid"/>
    <property type="match status" value="1"/>
</dbReference>
<gene>
    <name evidence="10" type="ORF">SAMN02982989_3828</name>
</gene>
<dbReference type="PANTHER" id="PTHR43731:SF14">
    <property type="entry name" value="PRESENILIN-ASSOCIATED RHOMBOID-LIKE PROTEIN, MITOCHONDRIAL"/>
    <property type="match status" value="1"/>
</dbReference>
<dbReference type="RefSeq" id="WP_085424469.1">
    <property type="nucleotide sequence ID" value="NZ_FXAF01000011.1"/>
</dbReference>
<dbReference type="GO" id="GO:0016020">
    <property type="term" value="C:membrane"/>
    <property type="evidence" value="ECO:0007669"/>
    <property type="project" value="UniProtKB-SubCell"/>
</dbReference>
<dbReference type="Proteomes" id="UP000192903">
    <property type="component" value="Unassembled WGS sequence"/>
</dbReference>
<feature type="transmembrane region" description="Helical" evidence="8">
    <location>
        <begin position="220"/>
        <end position="239"/>
    </location>
</feature>
<proteinExistence type="inferred from homology"/>
<evidence type="ECO:0000256" key="5">
    <source>
        <dbReference type="ARBA" id="ARBA00022989"/>
    </source>
</evidence>
<dbReference type="STRING" id="464029.SAMN02982989_3828"/>
<evidence type="ECO:0000313" key="10">
    <source>
        <dbReference type="EMBL" id="SMF69606.1"/>
    </source>
</evidence>
<sequence>MDREPDKADEREETEENGRSSQPVFNLPQSLVVTLALLAGIYVIQEYLLDEDARAYFVVNLAFAPLRYAYPLEEQGFAWLWTPVTYSLLHGSIEHLLFNALWLMAFGAPVVRRIGTFRYVLFWILSAVASAFFHALINWGNETLLIGASGVVSALMGAACRFAFPARRGYDRTHGHLYPRQSILGSFRNRTVVIFTAMWFIGNLLIAFGVTLFGADMGPIAWDAHIGGFLFGFLLFGFFDPVPPSRMPLTQP</sequence>
<evidence type="ECO:0000256" key="3">
    <source>
        <dbReference type="ARBA" id="ARBA00022692"/>
    </source>
</evidence>
<evidence type="ECO:0000256" key="6">
    <source>
        <dbReference type="ARBA" id="ARBA00023136"/>
    </source>
</evidence>
<evidence type="ECO:0000313" key="11">
    <source>
        <dbReference type="Proteomes" id="UP000192903"/>
    </source>
</evidence>
<dbReference type="SUPFAM" id="SSF144091">
    <property type="entry name" value="Rhomboid-like"/>
    <property type="match status" value="1"/>
</dbReference>
<feature type="region of interest" description="Disordered" evidence="7">
    <location>
        <begin position="1"/>
        <end position="22"/>
    </location>
</feature>
<protein>
    <submittedName>
        <fullName evidence="10">Membrane associated serine protease, rhomboid family</fullName>
    </submittedName>
</protein>
<feature type="compositionally biased region" description="Basic and acidic residues" evidence="7">
    <location>
        <begin position="1"/>
        <end position="10"/>
    </location>
</feature>
<evidence type="ECO:0000256" key="8">
    <source>
        <dbReference type="SAM" id="Phobius"/>
    </source>
</evidence>
<feature type="transmembrane region" description="Helical" evidence="8">
    <location>
        <begin position="143"/>
        <end position="164"/>
    </location>
</feature>
<evidence type="ECO:0000256" key="4">
    <source>
        <dbReference type="ARBA" id="ARBA00022801"/>
    </source>
</evidence>
<organism evidence="10 11">
    <name type="scientific">Xaviernesmea oryzae</name>
    <dbReference type="NCBI Taxonomy" id="464029"/>
    <lineage>
        <taxon>Bacteria</taxon>
        <taxon>Pseudomonadati</taxon>
        <taxon>Pseudomonadota</taxon>
        <taxon>Alphaproteobacteria</taxon>
        <taxon>Hyphomicrobiales</taxon>
        <taxon>Rhizobiaceae</taxon>
        <taxon>Rhizobium/Agrobacterium group</taxon>
        <taxon>Xaviernesmea</taxon>
    </lineage>
</organism>
<dbReference type="GO" id="GO:0006508">
    <property type="term" value="P:proteolysis"/>
    <property type="evidence" value="ECO:0007669"/>
    <property type="project" value="UniProtKB-KW"/>
</dbReference>